<organism evidence="4 5">
    <name type="scientific">Pocillopora damicornis</name>
    <name type="common">Cauliflower coral</name>
    <name type="synonym">Millepora damicornis</name>
    <dbReference type="NCBI Taxonomy" id="46731"/>
    <lineage>
        <taxon>Eukaryota</taxon>
        <taxon>Metazoa</taxon>
        <taxon>Cnidaria</taxon>
        <taxon>Anthozoa</taxon>
        <taxon>Hexacorallia</taxon>
        <taxon>Scleractinia</taxon>
        <taxon>Astrocoeniina</taxon>
        <taxon>Pocilloporidae</taxon>
        <taxon>Pocillopora</taxon>
    </lineage>
</organism>
<gene>
    <name evidence="4" type="ORF">pdam_00014795</name>
</gene>
<evidence type="ECO:0000313" key="5">
    <source>
        <dbReference type="Proteomes" id="UP000275408"/>
    </source>
</evidence>
<dbReference type="PANTHER" id="PTHR11783">
    <property type="entry name" value="SULFOTRANSFERASE SULT"/>
    <property type="match status" value="1"/>
</dbReference>
<protein>
    <recommendedName>
        <fullName evidence="3">Sulfotransferase domain-containing protein</fullName>
    </recommendedName>
</protein>
<keyword evidence="2" id="KW-0808">Transferase</keyword>
<evidence type="ECO:0000256" key="1">
    <source>
        <dbReference type="ARBA" id="ARBA00005771"/>
    </source>
</evidence>
<reference evidence="4 5" key="1">
    <citation type="journal article" date="2018" name="Sci. Rep.">
        <title>Comparative analysis of the Pocillopora damicornis genome highlights role of immune system in coral evolution.</title>
        <authorList>
            <person name="Cunning R."/>
            <person name="Bay R.A."/>
            <person name="Gillette P."/>
            <person name="Baker A.C."/>
            <person name="Traylor-Knowles N."/>
        </authorList>
    </citation>
    <scope>NUCLEOTIDE SEQUENCE [LARGE SCALE GENOMIC DNA]</scope>
    <source>
        <strain evidence="4">RSMAS</strain>
        <tissue evidence="4">Whole animal</tissue>
    </source>
</reference>
<dbReference type="InterPro" id="IPR000863">
    <property type="entry name" value="Sulfotransferase_dom"/>
</dbReference>
<name>A0A3M6U6U7_POCDA</name>
<evidence type="ECO:0000313" key="4">
    <source>
        <dbReference type="EMBL" id="RMX49347.1"/>
    </source>
</evidence>
<comment type="similarity">
    <text evidence="1">Belongs to the sulfotransferase 1 family.</text>
</comment>
<dbReference type="AlphaFoldDB" id="A0A3M6U6U7"/>
<dbReference type="Proteomes" id="UP000275408">
    <property type="component" value="Unassembled WGS sequence"/>
</dbReference>
<evidence type="ECO:0000259" key="3">
    <source>
        <dbReference type="Pfam" id="PF00685"/>
    </source>
</evidence>
<dbReference type="InterPro" id="IPR027417">
    <property type="entry name" value="P-loop_NTPase"/>
</dbReference>
<accession>A0A3M6U6U7</accession>
<dbReference type="Gene3D" id="3.40.50.300">
    <property type="entry name" value="P-loop containing nucleotide triphosphate hydrolases"/>
    <property type="match status" value="1"/>
</dbReference>
<comment type="caution">
    <text evidence="4">The sequence shown here is derived from an EMBL/GenBank/DDBJ whole genome shotgun (WGS) entry which is preliminary data.</text>
</comment>
<dbReference type="SUPFAM" id="SSF52540">
    <property type="entry name" value="P-loop containing nucleoside triphosphate hydrolases"/>
    <property type="match status" value="1"/>
</dbReference>
<dbReference type="OrthoDB" id="5946641at2759"/>
<feature type="domain" description="Sulfotransferase" evidence="3">
    <location>
        <begin position="52"/>
        <end position="185"/>
    </location>
</feature>
<keyword evidence="5" id="KW-1185">Reference proteome</keyword>
<sequence>MASYPIIQEREGEWTSNEMIEILGFRIPAFFVYGSQGPELLCDFITNFQTKPDDVFIVSYPKSGTTWVQEIVWQIYHDGEISHKVLGDRILYIEKALLPESTHLDIKSMPSPRLFKSHLSYDAIPKSTDEAKTTCKYIYVARNPKDAAVSSYKFMGSFGTNGMNAPWEFYAKLFIEGKSKYMKCFQIQFTTNGVIMFLDGGSTDMIRTFCSLNMKTCRRYENFPLTSVS</sequence>
<dbReference type="EMBL" id="RCHS01002147">
    <property type="protein sequence ID" value="RMX49347.1"/>
    <property type="molecule type" value="Genomic_DNA"/>
</dbReference>
<evidence type="ECO:0000256" key="2">
    <source>
        <dbReference type="ARBA" id="ARBA00022679"/>
    </source>
</evidence>
<proteinExistence type="inferred from homology"/>
<dbReference type="Pfam" id="PF00685">
    <property type="entry name" value="Sulfotransfer_1"/>
    <property type="match status" value="1"/>
</dbReference>
<dbReference type="GO" id="GO:0008146">
    <property type="term" value="F:sulfotransferase activity"/>
    <property type="evidence" value="ECO:0007669"/>
    <property type="project" value="InterPro"/>
</dbReference>